<evidence type="ECO:0000313" key="9">
    <source>
        <dbReference type="EMBL" id="OHX13480.1"/>
    </source>
</evidence>
<dbReference type="Gene3D" id="1.10.540.10">
    <property type="entry name" value="Acyl-CoA dehydrogenase/oxidase, N-terminal domain"/>
    <property type="match status" value="1"/>
</dbReference>
<dbReference type="InterPro" id="IPR037069">
    <property type="entry name" value="AcylCoA_DH/ox_N_sf"/>
</dbReference>
<dbReference type="RefSeq" id="WP_071115684.1">
    <property type="nucleotide sequence ID" value="NZ_MKCS01000001.1"/>
</dbReference>
<dbReference type="InterPro" id="IPR009075">
    <property type="entry name" value="AcylCo_DH/oxidase_C"/>
</dbReference>
<protein>
    <recommendedName>
        <fullName evidence="11">Acyl-CoA dehydrogenase</fullName>
    </recommendedName>
</protein>
<keyword evidence="5" id="KW-0560">Oxidoreductase</keyword>
<comment type="similarity">
    <text evidence="2 5">Belongs to the acyl-CoA dehydrogenase family.</text>
</comment>
<evidence type="ECO:0000259" key="8">
    <source>
        <dbReference type="Pfam" id="PF02771"/>
    </source>
</evidence>
<dbReference type="Proteomes" id="UP000180088">
    <property type="component" value="Unassembled WGS sequence"/>
</dbReference>
<keyword evidence="3 5" id="KW-0285">Flavoprotein</keyword>
<dbReference type="GO" id="GO:0003995">
    <property type="term" value="F:acyl-CoA dehydrogenase activity"/>
    <property type="evidence" value="ECO:0007669"/>
    <property type="project" value="TreeGrafter"/>
</dbReference>
<gene>
    <name evidence="9" type="ORF">BI347_08115</name>
</gene>
<dbReference type="InterPro" id="IPR009100">
    <property type="entry name" value="AcylCoA_DH/oxidase_NM_dom_sf"/>
</dbReference>
<dbReference type="InterPro" id="IPR036250">
    <property type="entry name" value="AcylCo_DH-like_C"/>
</dbReference>
<dbReference type="AlphaFoldDB" id="A0A1S1X262"/>
<evidence type="ECO:0000256" key="1">
    <source>
        <dbReference type="ARBA" id="ARBA00001974"/>
    </source>
</evidence>
<dbReference type="PANTHER" id="PTHR43884:SF12">
    <property type="entry name" value="ISOVALERYL-COA DEHYDROGENASE, MITOCHONDRIAL-RELATED"/>
    <property type="match status" value="1"/>
</dbReference>
<dbReference type="EMBL" id="MKCS01000001">
    <property type="protein sequence ID" value="OHX13480.1"/>
    <property type="molecule type" value="Genomic_DNA"/>
</dbReference>
<evidence type="ECO:0000256" key="3">
    <source>
        <dbReference type="ARBA" id="ARBA00022630"/>
    </source>
</evidence>
<name>A0A1S1X262_9NEIS</name>
<keyword evidence="4 5" id="KW-0274">FAD</keyword>
<dbReference type="InterPro" id="IPR013786">
    <property type="entry name" value="AcylCoA_DH/ox_N"/>
</dbReference>
<dbReference type="InterPro" id="IPR046373">
    <property type="entry name" value="Acyl-CoA_Oxase/DH_mid-dom_sf"/>
</dbReference>
<dbReference type="Pfam" id="PF02770">
    <property type="entry name" value="Acyl-CoA_dh_M"/>
    <property type="match status" value="1"/>
</dbReference>
<reference evidence="9 10" key="1">
    <citation type="submission" date="2016-09" db="EMBL/GenBank/DDBJ databases">
        <title>Chromobacterium muskegensis sp. nov., an insecticidal bacterium isolated from Sphagnum bogs.</title>
        <authorList>
            <person name="Sparks M.E."/>
            <person name="Blackburn M.B."/>
            <person name="Gundersen-Rindal D.E."/>
            <person name="Mitchell A."/>
            <person name="Farrar R."/>
            <person name="Kuhar D."/>
        </authorList>
    </citation>
    <scope>NUCLEOTIDE SEQUENCE [LARGE SCALE GENOMIC DNA]</scope>
    <source>
        <strain evidence="9 10">37-2</strain>
    </source>
</reference>
<dbReference type="Gene3D" id="2.40.110.10">
    <property type="entry name" value="Butyryl-CoA Dehydrogenase, subunit A, domain 2"/>
    <property type="match status" value="1"/>
</dbReference>
<evidence type="ECO:0008006" key="11">
    <source>
        <dbReference type="Google" id="ProtNLM"/>
    </source>
</evidence>
<evidence type="ECO:0000256" key="4">
    <source>
        <dbReference type="ARBA" id="ARBA00022827"/>
    </source>
</evidence>
<dbReference type="PANTHER" id="PTHR43884">
    <property type="entry name" value="ACYL-COA DEHYDROGENASE"/>
    <property type="match status" value="1"/>
</dbReference>
<dbReference type="GO" id="GO:0050660">
    <property type="term" value="F:flavin adenine dinucleotide binding"/>
    <property type="evidence" value="ECO:0007669"/>
    <property type="project" value="InterPro"/>
</dbReference>
<dbReference type="Gene3D" id="1.20.140.10">
    <property type="entry name" value="Butyryl-CoA Dehydrogenase, subunit A, domain 3"/>
    <property type="match status" value="1"/>
</dbReference>
<dbReference type="SUPFAM" id="SSF56645">
    <property type="entry name" value="Acyl-CoA dehydrogenase NM domain-like"/>
    <property type="match status" value="1"/>
</dbReference>
<evidence type="ECO:0000259" key="7">
    <source>
        <dbReference type="Pfam" id="PF02770"/>
    </source>
</evidence>
<comment type="caution">
    <text evidence="9">The sequence shown here is derived from an EMBL/GenBank/DDBJ whole genome shotgun (WGS) entry which is preliminary data.</text>
</comment>
<evidence type="ECO:0000256" key="2">
    <source>
        <dbReference type="ARBA" id="ARBA00009347"/>
    </source>
</evidence>
<dbReference type="InterPro" id="IPR006091">
    <property type="entry name" value="Acyl-CoA_Oxase/DH_mid-dom"/>
</dbReference>
<sequence>MMMPELFSNTPDAEKTGELLAWLRDYASRHVNSFLIDRRCTIPPHIVLDLGNKGVLGMQVPEEWGGRLALSHAGSCQVLRQLAGIDLALTAFVGVNNHLGTRPLLRFGSAEQKQRYLPQLASGRILAAFAQTEPAAGANPLAMTSVARACPDGDFILSGEKWWSGLAAWAGVITVIARHQDSQGVNRGYIALAIDKEQPGMRQGEEAPTMGMRGMVQNKIHFDQARIPRAAVLGSPYAGLAIGNDTMGAGRLAIAAACSGAIWRTLQLMVQYGGKRRIASGLLYQNQHTQYVIHNTWMAAIALDMLVEHIALHLDQEQALPSEVFAAAKLLASELLWTAVDAAGQLLGGRGYCDNNPLSQLARDARVTRIFEGPSETLSVFLGQSLWQGGHPMLSHLGRLAGGNALCGGLAELQTTLKQRYPDDVRLEEVSARHLLLLGQALAWATLGGIVHDGDAALRGWWQERWDELHRQIFQDKPVLLPEAAALEHMIASRIGRVEQGAAGEEVLPNLLHC</sequence>
<feature type="domain" description="Acyl-CoA dehydrogenase/oxidase N-terminal" evidence="8">
    <location>
        <begin position="18"/>
        <end position="123"/>
    </location>
</feature>
<dbReference type="Pfam" id="PF02771">
    <property type="entry name" value="Acyl-CoA_dh_N"/>
    <property type="match status" value="1"/>
</dbReference>
<evidence type="ECO:0000259" key="6">
    <source>
        <dbReference type="Pfam" id="PF00441"/>
    </source>
</evidence>
<evidence type="ECO:0000256" key="5">
    <source>
        <dbReference type="RuleBase" id="RU362125"/>
    </source>
</evidence>
<evidence type="ECO:0000313" key="10">
    <source>
        <dbReference type="Proteomes" id="UP000180088"/>
    </source>
</evidence>
<dbReference type="STRING" id="1903179.BI347_08115"/>
<dbReference type="Pfam" id="PF00441">
    <property type="entry name" value="Acyl-CoA_dh_1"/>
    <property type="match status" value="1"/>
</dbReference>
<comment type="cofactor">
    <cofactor evidence="1 5">
        <name>FAD</name>
        <dbReference type="ChEBI" id="CHEBI:57692"/>
    </cofactor>
</comment>
<feature type="domain" description="Acyl-CoA dehydrogenase/oxidase C-terminal" evidence="6">
    <location>
        <begin position="239"/>
        <end position="378"/>
    </location>
</feature>
<dbReference type="OrthoDB" id="6297021at2"/>
<dbReference type="SUPFAM" id="SSF47203">
    <property type="entry name" value="Acyl-CoA dehydrogenase C-terminal domain-like"/>
    <property type="match status" value="1"/>
</dbReference>
<organism evidence="9 10">
    <name type="scientific">Chromobacterium sphagni</name>
    <dbReference type="NCBI Taxonomy" id="1903179"/>
    <lineage>
        <taxon>Bacteria</taxon>
        <taxon>Pseudomonadati</taxon>
        <taxon>Pseudomonadota</taxon>
        <taxon>Betaproteobacteria</taxon>
        <taxon>Neisseriales</taxon>
        <taxon>Chromobacteriaceae</taxon>
        <taxon>Chromobacterium</taxon>
    </lineage>
</organism>
<accession>A0A1S1X262</accession>
<feature type="domain" description="Acyl-CoA oxidase/dehydrogenase middle" evidence="7">
    <location>
        <begin position="128"/>
        <end position="224"/>
    </location>
</feature>
<dbReference type="CDD" id="cd00567">
    <property type="entry name" value="ACAD"/>
    <property type="match status" value="1"/>
</dbReference>
<proteinExistence type="inferred from homology"/>